<protein>
    <submittedName>
        <fullName evidence="2">Uncharacterized protein</fullName>
    </submittedName>
</protein>
<reference evidence="2 3" key="1">
    <citation type="journal article" date="2009" name="Science">
        <title>Green evolution and dynamic adaptations revealed by genomes of the marine picoeukaryotes Micromonas.</title>
        <authorList>
            <person name="Worden A.Z."/>
            <person name="Lee J.H."/>
            <person name="Mock T."/>
            <person name="Rouze P."/>
            <person name="Simmons M.P."/>
            <person name="Aerts A.L."/>
            <person name="Allen A.E."/>
            <person name="Cuvelier M.L."/>
            <person name="Derelle E."/>
            <person name="Everett M.V."/>
            <person name="Foulon E."/>
            <person name="Grimwood J."/>
            <person name="Gundlach H."/>
            <person name="Henrissat B."/>
            <person name="Napoli C."/>
            <person name="McDonald S.M."/>
            <person name="Parker M.S."/>
            <person name="Rombauts S."/>
            <person name="Salamov A."/>
            <person name="Von Dassow P."/>
            <person name="Badger J.H."/>
            <person name="Coutinho P.M."/>
            <person name="Demir E."/>
            <person name="Dubchak I."/>
            <person name="Gentemann C."/>
            <person name="Eikrem W."/>
            <person name="Gready J.E."/>
            <person name="John U."/>
            <person name="Lanier W."/>
            <person name="Lindquist E.A."/>
            <person name="Lucas S."/>
            <person name="Mayer K.F."/>
            <person name="Moreau H."/>
            <person name="Not F."/>
            <person name="Otillar R."/>
            <person name="Panaud O."/>
            <person name="Pangilinan J."/>
            <person name="Paulsen I."/>
            <person name="Piegu B."/>
            <person name="Poliakov A."/>
            <person name="Robbens S."/>
            <person name="Schmutz J."/>
            <person name="Toulza E."/>
            <person name="Wyss T."/>
            <person name="Zelensky A."/>
            <person name="Zhou K."/>
            <person name="Armbrust E.V."/>
            <person name="Bhattacharya D."/>
            <person name="Goodenough U.W."/>
            <person name="Van de Peer Y."/>
            <person name="Grigoriev I.V."/>
        </authorList>
    </citation>
    <scope>NUCLEOTIDE SEQUENCE [LARGE SCALE GENOMIC DNA]</scope>
    <source>
        <strain evidence="3">RCC299 / NOUM17</strain>
    </source>
</reference>
<feature type="compositionally biased region" description="Low complexity" evidence="1">
    <location>
        <begin position="176"/>
        <end position="187"/>
    </location>
</feature>
<proteinExistence type="predicted"/>
<evidence type="ECO:0000256" key="1">
    <source>
        <dbReference type="SAM" id="MobiDB-lite"/>
    </source>
</evidence>
<sequence>MRSPPRSPGRLREEDAAAHAARVAEARAAYSRLSRAGGELNRELRPAARKSAPATFANARGAPAEHEDALRGLDSLAVAAGRRAPPRKPPPSSPPGDISAGPHEGWLGSVLARREEEEEDDDDDDDDDDVELTEEEVRAFREYRQTEELHARLGFALTDKALSPMRGEAPERRKNPNPSSSSPNSTPGKKKKSSPAAEADRAARAARAVLADMAAANKSLMDAAVASPDAFRLTHERTRRVMRDIGLAETDKAADEIIELTSASASIARQKKGGAEGGAEGKGGGRDEGGEDEDEDGDPVWYDEDDPAWSMDVEAKLAAIAAAREEANVRRVRLERLMGDAEARMGTRKPPGGTNVDEKIAALKKAAAAREREFEKLGIGGTRSGDGAARETAGETAGESRASFSRADADASIARLEKAVAEFKALGPLTPGPMTPQTKAEIEAEVTARLPKFPPGTPPLPEFDYDPREVDELLTQLEAEEAERAAAKKKGEGEQKQQQHHHHQQEQQQQRSPISPRSPSRGARPPLPPDVSAHRTALVLEALAEADLEVRDPEVEGSNPAWVDARDPATPNALKPAEDDSIGKEHTRATDGATTDRTPLELERTDASPGDEAIDAKIAELRETMRGCAELIARHARDDPTKTKLVRDLAHVLNAASEKESRVETEQAKGGDETGEGDEPATSESLLESLPEWAGQVPNAIRETRELIRDMEERVKATAARLHDSLTKPPRPFEISADGETGEGERDGQPALTVEGMLKGLDRLNAERLDHRPFATALANAFDADSDAEDSPGLSPRWARNAHNAHNAVDDPSPSEWDREAWERERAALRDRLRTELGLSDKFGEDEPPAPVPEMTWHKHAGSDGEEERFLPEDETGKLKHVRDFQSLMDYAFD</sequence>
<dbReference type="RefSeq" id="XP_002503095.1">
    <property type="nucleotide sequence ID" value="XM_002503049.1"/>
</dbReference>
<feature type="region of interest" description="Disordered" evidence="1">
    <location>
        <begin position="720"/>
        <end position="749"/>
    </location>
</feature>
<gene>
    <name evidence="2" type="ORF">MICPUN_59055</name>
</gene>
<organism evidence="2 3">
    <name type="scientific">Micromonas commoda (strain RCC299 / NOUM17 / CCMP2709)</name>
    <name type="common">Picoplanktonic green alga</name>
    <dbReference type="NCBI Taxonomy" id="296587"/>
    <lineage>
        <taxon>Eukaryota</taxon>
        <taxon>Viridiplantae</taxon>
        <taxon>Chlorophyta</taxon>
        <taxon>Mamiellophyceae</taxon>
        <taxon>Mamiellales</taxon>
        <taxon>Mamiellaceae</taxon>
        <taxon>Micromonas</taxon>
    </lineage>
</organism>
<dbReference type="InParanoid" id="C1E7L6"/>
<feature type="region of interest" description="Disordered" evidence="1">
    <location>
        <begin position="374"/>
        <end position="407"/>
    </location>
</feature>
<dbReference type="EMBL" id="CP001327">
    <property type="protein sequence ID" value="ACO64353.1"/>
    <property type="molecule type" value="Genomic_DNA"/>
</dbReference>
<feature type="compositionally biased region" description="Low complexity" evidence="1">
    <location>
        <begin position="506"/>
        <end position="524"/>
    </location>
</feature>
<dbReference type="AlphaFoldDB" id="C1E7L6"/>
<feature type="compositionally biased region" description="Basic and acidic residues" evidence="1">
    <location>
        <begin position="135"/>
        <end position="151"/>
    </location>
</feature>
<feature type="compositionally biased region" description="Acidic residues" evidence="1">
    <location>
        <begin position="116"/>
        <end position="134"/>
    </location>
</feature>
<keyword evidence="3" id="KW-1185">Reference proteome</keyword>
<feature type="compositionally biased region" description="Pro residues" evidence="1">
    <location>
        <begin position="452"/>
        <end position="461"/>
    </location>
</feature>
<dbReference type="GeneID" id="8244035"/>
<feature type="region of interest" description="Disordered" evidence="1">
    <location>
        <begin position="835"/>
        <end position="879"/>
    </location>
</feature>
<feature type="compositionally biased region" description="Acidic residues" evidence="1">
    <location>
        <begin position="289"/>
        <end position="306"/>
    </location>
</feature>
<name>C1E7L6_MICCC</name>
<feature type="region of interest" description="Disordered" evidence="1">
    <location>
        <begin position="784"/>
        <end position="820"/>
    </location>
</feature>
<feature type="region of interest" description="Disordered" evidence="1">
    <location>
        <begin position="262"/>
        <end position="306"/>
    </location>
</feature>
<feature type="region of interest" description="Disordered" evidence="1">
    <location>
        <begin position="426"/>
        <end position="613"/>
    </location>
</feature>
<dbReference type="Proteomes" id="UP000002009">
    <property type="component" value="Chromosome 6"/>
</dbReference>
<feature type="region of interest" description="Disordered" evidence="1">
    <location>
        <begin position="34"/>
        <end position="205"/>
    </location>
</feature>
<dbReference type="KEGG" id="mis:MICPUN_59055"/>
<accession>C1E7L6</accession>
<feature type="compositionally biased region" description="Low complexity" evidence="1">
    <location>
        <begin position="394"/>
        <end position="407"/>
    </location>
</feature>
<feature type="compositionally biased region" description="Basic and acidic residues" evidence="1">
    <location>
        <begin position="576"/>
        <end position="589"/>
    </location>
</feature>
<feature type="compositionally biased region" description="Basic and acidic residues" evidence="1">
    <location>
        <begin position="482"/>
        <end position="497"/>
    </location>
</feature>
<feature type="region of interest" description="Disordered" evidence="1">
    <location>
        <begin position="656"/>
        <end position="692"/>
    </location>
</feature>
<evidence type="ECO:0000313" key="2">
    <source>
        <dbReference type="EMBL" id="ACO64353.1"/>
    </source>
</evidence>
<feature type="compositionally biased region" description="Basic and acidic residues" evidence="1">
    <location>
        <begin position="657"/>
        <end position="672"/>
    </location>
</feature>
<evidence type="ECO:0000313" key="3">
    <source>
        <dbReference type="Proteomes" id="UP000002009"/>
    </source>
</evidence>
<feature type="compositionally biased region" description="Basic and acidic residues" evidence="1">
    <location>
        <begin position="868"/>
        <end position="879"/>
    </location>
</feature>